<feature type="signal peptide" evidence="1">
    <location>
        <begin position="1"/>
        <end position="26"/>
    </location>
</feature>
<keyword evidence="3" id="KW-1185">Reference proteome</keyword>
<proteinExistence type="predicted"/>
<comment type="caution">
    <text evidence="2">The sequence shown here is derived from an EMBL/GenBank/DDBJ whole genome shotgun (WGS) entry which is preliminary data.</text>
</comment>
<feature type="chain" id="PRO_5040246572" evidence="1">
    <location>
        <begin position="27"/>
        <end position="528"/>
    </location>
</feature>
<evidence type="ECO:0000313" key="2">
    <source>
        <dbReference type="EMBL" id="MBW0465799.1"/>
    </source>
</evidence>
<accession>A0A9Q3BI95</accession>
<name>A0A9Q3BI95_9BASI</name>
<dbReference type="Proteomes" id="UP000765509">
    <property type="component" value="Unassembled WGS sequence"/>
</dbReference>
<keyword evidence="1" id="KW-0732">Signal</keyword>
<protein>
    <submittedName>
        <fullName evidence="2">Uncharacterized protein</fullName>
    </submittedName>
</protein>
<gene>
    <name evidence="2" type="ORF">O181_005514</name>
</gene>
<dbReference type="AlphaFoldDB" id="A0A9Q3BI95"/>
<evidence type="ECO:0000256" key="1">
    <source>
        <dbReference type="SAM" id="SignalP"/>
    </source>
</evidence>
<reference evidence="2" key="1">
    <citation type="submission" date="2021-03" db="EMBL/GenBank/DDBJ databases">
        <title>Draft genome sequence of rust myrtle Austropuccinia psidii MF-1, a brazilian biotype.</title>
        <authorList>
            <person name="Quecine M.C."/>
            <person name="Pachon D.M.R."/>
            <person name="Bonatelli M.L."/>
            <person name="Correr F.H."/>
            <person name="Franceschini L.M."/>
            <person name="Leite T.F."/>
            <person name="Margarido G.R.A."/>
            <person name="Almeida C.A."/>
            <person name="Ferrarezi J.A."/>
            <person name="Labate C.A."/>
        </authorList>
    </citation>
    <scope>NUCLEOTIDE SEQUENCE</scope>
    <source>
        <strain evidence="2">MF-1</strain>
    </source>
</reference>
<sequence length="528" mass="60979">MFDSRKLQAGHPSVWLALVVLPGSIAHPSFWSPGWPHYANQADEISQVPNTLISTGSAVPSASDYAAPWTSDIWNQDSAYLIDSYSPPQHNVHASSHQAYAGSHSFNEDMPHHNEVTPIPNQSLTNIDPQSVLPSFWLPDQHFNNVHMYGNHFVTLTNEPESQSSSFSLYDFETENLDERNLFWTTYPPNFVNTFLPRAPDFDQASSSDEMAQNADLLFRYVGRGQGPTGSYFDYLDDDKPLRDLIFLERIENCISPEFLKSQNWDEYNLLSWIKEGKPFLPNPVWPSSTALAISANDVIIMRPFQIWGAYKRIEFYQNLKYISTQDVGEINKIVEAFSDSVKKKPTYIKQTFTHCITLPIGYKLHNGSNELKLLSSQGKQEYRFLTQRLSNFLKILSLLHNFSLDWLKVSEKERNNLSRDFWEWIRQQIFQPGNSLIITGTCSKERTKLEVEEFGITQRLFIFVITAKSLYNIADGTGLSIISLWYKNVKQQLWRSKFESNDGFFKAIMETIYSKRNTYPIRMEFWL</sequence>
<dbReference type="EMBL" id="AVOT02001129">
    <property type="protein sequence ID" value="MBW0465799.1"/>
    <property type="molecule type" value="Genomic_DNA"/>
</dbReference>
<organism evidence="2 3">
    <name type="scientific">Austropuccinia psidii MF-1</name>
    <dbReference type="NCBI Taxonomy" id="1389203"/>
    <lineage>
        <taxon>Eukaryota</taxon>
        <taxon>Fungi</taxon>
        <taxon>Dikarya</taxon>
        <taxon>Basidiomycota</taxon>
        <taxon>Pucciniomycotina</taxon>
        <taxon>Pucciniomycetes</taxon>
        <taxon>Pucciniales</taxon>
        <taxon>Sphaerophragmiaceae</taxon>
        <taxon>Austropuccinia</taxon>
    </lineage>
</organism>
<evidence type="ECO:0000313" key="3">
    <source>
        <dbReference type="Proteomes" id="UP000765509"/>
    </source>
</evidence>